<dbReference type="InterPro" id="IPR004175">
    <property type="entry name" value="RNA_CPDase"/>
</dbReference>
<evidence type="ECO:0000256" key="1">
    <source>
        <dbReference type="ARBA" id="ARBA00022801"/>
    </source>
</evidence>
<proteinExistence type="inferred from homology"/>
<dbReference type="STRING" id="545501.BN997_04582"/>
<dbReference type="Pfam" id="PF13563">
    <property type="entry name" value="2_5_RNA_ligase2"/>
    <property type="match status" value="1"/>
</dbReference>
<dbReference type="HAMAP" id="MF_01940">
    <property type="entry name" value="RNA_CPDase"/>
    <property type="match status" value="1"/>
</dbReference>
<keyword evidence="3" id="KW-0436">Ligase</keyword>
<reference evidence="3 4" key="1">
    <citation type="submission" date="2014-11" db="EMBL/GenBank/DDBJ databases">
        <authorList>
            <person name="Urmite Genomes Urmite Genomes"/>
        </authorList>
    </citation>
    <scope>NUCLEOTIDE SEQUENCE [LARGE SCALE GENOMIC DNA]</scope>
    <source>
        <strain evidence="3 4">Oc5</strain>
    </source>
</reference>
<keyword evidence="4" id="KW-1185">Reference proteome</keyword>
<feature type="short sequence motif" description="HXTX 1" evidence="2">
    <location>
        <begin position="41"/>
        <end position="44"/>
    </location>
</feature>
<dbReference type="Proteomes" id="UP000040453">
    <property type="component" value="Unassembled WGS sequence"/>
</dbReference>
<organism evidence="3 4">
    <name type="scientific">Oceanobacillus oncorhynchi</name>
    <dbReference type="NCBI Taxonomy" id="545501"/>
    <lineage>
        <taxon>Bacteria</taxon>
        <taxon>Bacillati</taxon>
        <taxon>Bacillota</taxon>
        <taxon>Bacilli</taxon>
        <taxon>Bacillales</taxon>
        <taxon>Bacillaceae</taxon>
        <taxon>Oceanobacillus</taxon>
    </lineage>
</organism>
<dbReference type="GO" id="GO:0008664">
    <property type="term" value="F:RNA 2',3'-cyclic 3'-phosphodiesterase activity"/>
    <property type="evidence" value="ECO:0007669"/>
    <property type="project" value="UniProtKB-EC"/>
</dbReference>
<dbReference type="InterPro" id="IPR009097">
    <property type="entry name" value="Cyclic_Pdiesterase"/>
</dbReference>
<dbReference type="EMBL" id="CDGG01000001">
    <property type="protein sequence ID" value="CEI84628.1"/>
    <property type="molecule type" value="Genomic_DNA"/>
</dbReference>
<evidence type="ECO:0000256" key="2">
    <source>
        <dbReference type="HAMAP-Rule" id="MF_01940"/>
    </source>
</evidence>
<comment type="function">
    <text evidence="2">Hydrolyzes RNA 2',3'-cyclic phosphodiester to an RNA 2'-phosphomonoester.</text>
</comment>
<gene>
    <name evidence="3" type="ORF">BN997_04582</name>
</gene>
<dbReference type="PANTHER" id="PTHR35561:SF1">
    <property type="entry name" value="RNA 2',3'-CYCLIC PHOSPHODIESTERASE"/>
    <property type="match status" value="1"/>
</dbReference>
<comment type="similarity">
    <text evidence="2">Belongs to the 2H phosphoesterase superfamily. ThpR family.</text>
</comment>
<name>A0A0A1MNI1_9BACI</name>
<dbReference type="NCBIfam" id="TIGR02258">
    <property type="entry name" value="2_5_ligase"/>
    <property type="match status" value="1"/>
</dbReference>
<dbReference type="AlphaFoldDB" id="A0A0A1MNI1"/>
<keyword evidence="1 2" id="KW-0378">Hydrolase</keyword>
<dbReference type="GO" id="GO:0016874">
    <property type="term" value="F:ligase activity"/>
    <property type="evidence" value="ECO:0007669"/>
    <property type="project" value="UniProtKB-KW"/>
</dbReference>
<feature type="short sequence motif" description="HXTX 2" evidence="2">
    <location>
        <begin position="126"/>
        <end position="129"/>
    </location>
</feature>
<sequence>MSHYFIGIQVKPLLAEQLTEWQKHFMQHLPYKQWTDKEDFHITLAFLGEVDEKSIETLRNELYSITAYTAFNLNRTGLGTFGNKHQPRVLWLGVENNPMLNRIQQQVVQICEIIGYKNEKRAYTPHITIAKKWADQKKTVTEDSWNKIISNMPSLAEAFNVDAVELYKIHPSSTPKYEIIQRFPLRHESFS</sequence>
<dbReference type="RefSeq" id="WP_175297075.1">
    <property type="nucleotide sequence ID" value="NZ_CDGG01000001.1"/>
</dbReference>
<comment type="catalytic activity">
    <reaction evidence="2">
        <text>a 3'-end 2',3'-cyclophospho-ribonucleotide-RNA + H2O = a 3'-end 2'-phospho-ribonucleotide-RNA + H(+)</text>
        <dbReference type="Rhea" id="RHEA:11828"/>
        <dbReference type="Rhea" id="RHEA-COMP:10464"/>
        <dbReference type="Rhea" id="RHEA-COMP:17353"/>
        <dbReference type="ChEBI" id="CHEBI:15377"/>
        <dbReference type="ChEBI" id="CHEBI:15378"/>
        <dbReference type="ChEBI" id="CHEBI:83064"/>
        <dbReference type="ChEBI" id="CHEBI:173113"/>
        <dbReference type="EC" id="3.1.4.58"/>
    </reaction>
</comment>
<dbReference type="PANTHER" id="PTHR35561">
    <property type="entry name" value="RNA 2',3'-CYCLIC PHOSPHODIESTERASE"/>
    <property type="match status" value="1"/>
</dbReference>
<dbReference type="SUPFAM" id="SSF55144">
    <property type="entry name" value="LigT-like"/>
    <property type="match status" value="1"/>
</dbReference>
<feature type="active site" description="Proton acceptor" evidence="2">
    <location>
        <position position="126"/>
    </location>
</feature>
<dbReference type="GO" id="GO:0004113">
    <property type="term" value="F:2',3'-cyclic-nucleotide 3'-phosphodiesterase activity"/>
    <property type="evidence" value="ECO:0007669"/>
    <property type="project" value="InterPro"/>
</dbReference>
<feature type="active site" description="Proton donor" evidence="2">
    <location>
        <position position="41"/>
    </location>
</feature>
<evidence type="ECO:0000313" key="4">
    <source>
        <dbReference type="Proteomes" id="UP000040453"/>
    </source>
</evidence>
<accession>A0A0A1MNI1</accession>
<protein>
    <recommendedName>
        <fullName evidence="2">RNA 2',3'-cyclic phosphodiesterase</fullName>
        <shortName evidence="2">RNA 2',3'-CPDase</shortName>
        <ecNumber evidence="2">3.1.4.58</ecNumber>
    </recommendedName>
</protein>
<evidence type="ECO:0000313" key="3">
    <source>
        <dbReference type="EMBL" id="CEI84628.1"/>
    </source>
</evidence>
<dbReference type="EC" id="3.1.4.58" evidence="2"/>
<dbReference type="Gene3D" id="3.90.1140.10">
    <property type="entry name" value="Cyclic phosphodiesterase"/>
    <property type="match status" value="1"/>
</dbReference>